<dbReference type="SMART" id="SM00513">
    <property type="entry name" value="SAP"/>
    <property type="match status" value="1"/>
</dbReference>
<proteinExistence type="predicted"/>
<dbReference type="PANTHER" id="PTHR15683:SF5">
    <property type="entry name" value="SAFB-LIKE TRANSCRIPTION MODULATOR"/>
    <property type="match status" value="1"/>
</dbReference>
<comment type="subcellular location">
    <subcellularLocation>
        <location evidence="1">Nucleus</location>
    </subcellularLocation>
</comment>
<evidence type="ECO:0000313" key="6">
    <source>
        <dbReference type="EMBL" id="CAJ0930693.1"/>
    </source>
</evidence>
<dbReference type="SUPFAM" id="SSF68906">
    <property type="entry name" value="SAP domain"/>
    <property type="match status" value="1"/>
</dbReference>
<dbReference type="InterPro" id="IPR003034">
    <property type="entry name" value="SAP_dom"/>
</dbReference>
<feature type="region of interest" description="Disordered" evidence="4">
    <location>
        <begin position="57"/>
        <end position="171"/>
    </location>
</feature>
<dbReference type="Proteomes" id="UP001176940">
    <property type="component" value="Unassembled WGS sequence"/>
</dbReference>
<feature type="compositionally biased region" description="Acidic residues" evidence="4">
    <location>
        <begin position="92"/>
        <end position="102"/>
    </location>
</feature>
<feature type="compositionally biased region" description="Basic and acidic residues" evidence="4">
    <location>
        <begin position="127"/>
        <end position="154"/>
    </location>
</feature>
<dbReference type="Gene3D" id="1.10.720.30">
    <property type="entry name" value="SAP domain"/>
    <property type="match status" value="1"/>
</dbReference>
<organism evidence="6 7">
    <name type="scientific">Ranitomeya imitator</name>
    <name type="common">mimic poison frog</name>
    <dbReference type="NCBI Taxonomy" id="111125"/>
    <lineage>
        <taxon>Eukaryota</taxon>
        <taxon>Metazoa</taxon>
        <taxon>Chordata</taxon>
        <taxon>Craniata</taxon>
        <taxon>Vertebrata</taxon>
        <taxon>Euteleostomi</taxon>
        <taxon>Amphibia</taxon>
        <taxon>Batrachia</taxon>
        <taxon>Anura</taxon>
        <taxon>Neobatrachia</taxon>
        <taxon>Hyloidea</taxon>
        <taxon>Dendrobatidae</taxon>
        <taxon>Dendrobatinae</taxon>
        <taxon>Ranitomeya</taxon>
    </lineage>
</organism>
<keyword evidence="7" id="KW-1185">Reference proteome</keyword>
<evidence type="ECO:0000256" key="4">
    <source>
        <dbReference type="SAM" id="MobiDB-lite"/>
    </source>
</evidence>
<gene>
    <name evidence="6" type="ORF">RIMI_LOCUS4389762</name>
</gene>
<evidence type="ECO:0000256" key="3">
    <source>
        <dbReference type="ARBA" id="ARBA00023242"/>
    </source>
</evidence>
<comment type="caution">
    <text evidence="6">The sequence shown here is derived from an EMBL/GenBank/DDBJ whole genome shotgun (WGS) entry which is preliminary data.</text>
</comment>
<accession>A0ABN9L1D5</accession>
<dbReference type="Pfam" id="PF02037">
    <property type="entry name" value="SAP"/>
    <property type="match status" value="1"/>
</dbReference>
<feature type="domain" description="SAP" evidence="5">
    <location>
        <begin position="24"/>
        <end position="58"/>
    </location>
</feature>
<protein>
    <recommendedName>
        <fullName evidence="5">SAP domain-containing protein</fullName>
    </recommendedName>
</protein>
<dbReference type="InterPro" id="IPR051738">
    <property type="entry name" value="SAF_Modulators"/>
</dbReference>
<reference evidence="6" key="1">
    <citation type="submission" date="2023-07" db="EMBL/GenBank/DDBJ databases">
        <authorList>
            <person name="Stuckert A."/>
        </authorList>
    </citation>
    <scope>NUCLEOTIDE SEQUENCE</scope>
</reference>
<dbReference type="PANTHER" id="PTHR15683">
    <property type="entry name" value="SCAFFOLD ATTACHMENT FACTOR B-RELATED"/>
    <property type="match status" value="1"/>
</dbReference>
<dbReference type="InterPro" id="IPR036361">
    <property type="entry name" value="SAP_dom_sf"/>
</dbReference>
<feature type="region of interest" description="Disordered" evidence="4">
    <location>
        <begin position="1"/>
        <end position="21"/>
    </location>
</feature>
<sequence>MISVPGSSPSKMASPGGAVEKMKVSELRVIDLKSELKRRNLDVSGVKNVLVSRLKQAIEDEGGDPENIELNSGGDTPSRKHLKSKGKKLEADESGCEASMEEDAYKDFELESQDLSDQDANDEEKDSEEKEQSVKDDSVLPTEDKQNTDTHPDWETEQEPQNQQARIQNGRGIRVLQGGRWLPSACANCQISDL</sequence>
<evidence type="ECO:0000313" key="7">
    <source>
        <dbReference type="Proteomes" id="UP001176940"/>
    </source>
</evidence>
<evidence type="ECO:0000256" key="2">
    <source>
        <dbReference type="ARBA" id="ARBA00022884"/>
    </source>
</evidence>
<dbReference type="EMBL" id="CAUEEQ010007024">
    <property type="protein sequence ID" value="CAJ0930693.1"/>
    <property type="molecule type" value="Genomic_DNA"/>
</dbReference>
<name>A0ABN9L1D5_9NEOB</name>
<feature type="compositionally biased region" description="Polar residues" evidence="4">
    <location>
        <begin position="1"/>
        <end position="11"/>
    </location>
</feature>
<evidence type="ECO:0000256" key="1">
    <source>
        <dbReference type="ARBA" id="ARBA00004123"/>
    </source>
</evidence>
<keyword evidence="2" id="KW-0694">RNA-binding</keyword>
<dbReference type="PROSITE" id="PS50800">
    <property type="entry name" value="SAP"/>
    <property type="match status" value="1"/>
</dbReference>
<evidence type="ECO:0000259" key="5">
    <source>
        <dbReference type="PROSITE" id="PS50800"/>
    </source>
</evidence>
<feature type="compositionally biased region" description="Acidic residues" evidence="4">
    <location>
        <begin position="110"/>
        <end position="126"/>
    </location>
</feature>
<keyword evidence="3" id="KW-0539">Nucleus</keyword>